<sequence length="209" mass="23997">MKDKLERICSSISRAHKCTILLNIDCDHYINSSKAMREAMCFLMDPQLGKKLCYIQFPQRFDGIDRHDRIKSCCTNYVSNQGPVYVGTGCVFNRQALYGYDPPVSEKRPKMTSRRRRTINAKKGSSPVFDLQEIEEGLEGYEELEKSSLMSQKNFEKRFGQSPVFITSTLMEEGGHPQWTNSTALTKEAIHVISCGYEEKTEWGSEQRK</sequence>
<dbReference type="GO" id="GO:0016020">
    <property type="term" value="C:membrane"/>
    <property type="evidence" value="ECO:0007669"/>
    <property type="project" value="InterPro"/>
</dbReference>
<keyword evidence="2" id="KW-0328">Glycosyltransferase</keyword>
<evidence type="ECO:0008006" key="10">
    <source>
        <dbReference type="Google" id="ProtNLM"/>
    </source>
</evidence>
<comment type="caution">
    <text evidence="8">The sequence shown here is derived from an EMBL/GenBank/DDBJ whole genome shotgun (WGS) entry which is preliminary data.</text>
</comment>
<evidence type="ECO:0000313" key="8">
    <source>
        <dbReference type="EMBL" id="KAF9610964.1"/>
    </source>
</evidence>
<reference evidence="8 9" key="1">
    <citation type="submission" date="2020-10" db="EMBL/GenBank/DDBJ databases">
        <title>The Coptis chinensis genome and diversification of protoberbering-type alkaloids.</title>
        <authorList>
            <person name="Wang B."/>
            <person name="Shu S."/>
            <person name="Song C."/>
            <person name="Liu Y."/>
        </authorList>
    </citation>
    <scope>NUCLEOTIDE SEQUENCE [LARGE SCALE GENOMIC DNA]</scope>
    <source>
        <strain evidence="8">HL-2020</strain>
        <tissue evidence="8">Leaf</tissue>
    </source>
</reference>
<proteinExistence type="predicted"/>
<dbReference type="Proteomes" id="UP000631114">
    <property type="component" value="Unassembled WGS sequence"/>
</dbReference>
<name>A0A835I5I3_9MAGN</name>
<evidence type="ECO:0000256" key="2">
    <source>
        <dbReference type="ARBA" id="ARBA00022676"/>
    </source>
</evidence>
<dbReference type="GO" id="GO:0030244">
    <property type="term" value="P:cellulose biosynthetic process"/>
    <property type="evidence" value="ECO:0007669"/>
    <property type="project" value="InterPro"/>
</dbReference>
<evidence type="ECO:0000256" key="7">
    <source>
        <dbReference type="ARBA" id="ARBA00023316"/>
    </source>
</evidence>
<dbReference type="InterPro" id="IPR005150">
    <property type="entry name" value="Cellulose_synth"/>
</dbReference>
<keyword evidence="9" id="KW-1185">Reference proteome</keyword>
<organism evidence="8 9">
    <name type="scientific">Coptis chinensis</name>
    <dbReference type="NCBI Taxonomy" id="261450"/>
    <lineage>
        <taxon>Eukaryota</taxon>
        <taxon>Viridiplantae</taxon>
        <taxon>Streptophyta</taxon>
        <taxon>Embryophyta</taxon>
        <taxon>Tracheophyta</taxon>
        <taxon>Spermatophyta</taxon>
        <taxon>Magnoliopsida</taxon>
        <taxon>Ranunculales</taxon>
        <taxon>Ranunculaceae</taxon>
        <taxon>Coptidoideae</taxon>
        <taxon>Coptis</taxon>
    </lineage>
</organism>
<evidence type="ECO:0000256" key="4">
    <source>
        <dbReference type="ARBA" id="ARBA00022692"/>
    </source>
</evidence>
<evidence type="ECO:0000256" key="5">
    <source>
        <dbReference type="ARBA" id="ARBA00022989"/>
    </source>
</evidence>
<evidence type="ECO:0000256" key="1">
    <source>
        <dbReference type="ARBA" id="ARBA00004308"/>
    </source>
</evidence>
<dbReference type="EMBL" id="JADFTS010000004">
    <property type="protein sequence ID" value="KAF9610964.1"/>
    <property type="molecule type" value="Genomic_DNA"/>
</dbReference>
<dbReference type="GO" id="GO:0071555">
    <property type="term" value="P:cell wall organization"/>
    <property type="evidence" value="ECO:0007669"/>
    <property type="project" value="UniProtKB-KW"/>
</dbReference>
<keyword evidence="7" id="KW-0961">Cell wall biogenesis/degradation</keyword>
<keyword evidence="5" id="KW-1133">Transmembrane helix</keyword>
<keyword evidence="3" id="KW-0808">Transferase</keyword>
<dbReference type="AlphaFoldDB" id="A0A835I5I3"/>
<evidence type="ECO:0000313" key="9">
    <source>
        <dbReference type="Proteomes" id="UP000631114"/>
    </source>
</evidence>
<comment type="subcellular location">
    <subcellularLocation>
        <location evidence="1">Endomembrane system</location>
    </subcellularLocation>
</comment>
<evidence type="ECO:0000256" key="3">
    <source>
        <dbReference type="ARBA" id="ARBA00022679"/>
    </source>
</evidence>
<dbReference type="OrthoDB" id="1927516at2759"/>
<protein>
    <recommendedName>
        <fullName evidence="10">Cellulose synthase</fullName>
    </recommendedName>
</protein>
<gene>
    <name evidence="8" type="ORF">IFM89_026052</name>
</gene>
<keyword evidence="4" id="KW-0812">Transmembrane</keyword>
<dbReference type="Pfam" id="PF03552">
    <property type="entry name" value="Cellulose_synt"/>
    <property type="match status" value="1"/>
</dbReference>
<dbReference type="GO" id="GO:0012505">
    <property type="term" value="C:endomembrane system"/>
    <property type="evidence" value="ECO:0007669"/>
    <property type="project" value="UniProtKB-SubCell"/>
</dbReference>
<dbReference type="PANTHER" id="PTHR13301">
    <property type="entry name" value="X-BOX TRANSCRIPTION FACTOR-RELATED"/>
    <property type="match status" value="1"/>
</dbReference>
<dbReference type="GO" id="GO:0016760">
    <property type="term" value="F:cellulose synthase (UDP-forming) activity"/>
    <property type="evidence" value="ECO:0007669"/>
    <property type="project" value="InterPro"/>
</dbReference>
<accession>A0A835I5I3</accession>
<keyword evidence="6" id="KW-0472">Membrane</keyword>
<evidence type="ECO:0000256" key="6">
    <source>
        <dbReference type="ARBA" id="ARBA00023136"/>
    </source>
</evidence>